<dbReference type="Proteomes" id="UP001226574">
    <property type="component" value="Unassembled WGS sequence"/>
</dbReference>
<dbReference type="InterPro" id="IPR046357">
    <property type="entry name" value="PPIase_dom_sf"/>
</dbReference>
<evidence type="ECO:0000313" key="7">
    <source>
        <dbReference type="EMBL" id="MDQ9090143.1"/>
    </source>
</evidence>
<dbReference type="SUPFAM" id="SSF109998">
    <property type="entry name" value="Triger factor/SurA peptide-binding domain-like"/>
    <property type="match status" value="1"/>
</dbReference>
<dbReference type="InterPro" id="IPR050245">
    <property type="entry name" value="PrsA_foldase"/>
</dbReference>
<evidence type="ECO:0000256" key="1">
    <source>
        <dbReference type="ARBA" id="ARBA00000971"/>
    </source>
</evidence>
<dbReference type="EC" id="5.2.1.8" evidence="3"/>
<comment type="similarity">
    <text evidence="2">Belongs to the PpiC/parvulin rotamase family.</text>
</comment>
<protein>
    <recommendedName>
        <fullName evidence="3">peptidylprolyl isomerase</fullName>
        <ecNumber evidence="3">5.2.1.8</ecNumber>
    </recommendedName>
</protein>
<dbReference type="GO" id="GO:0016853">
    <property type="term" value="F:isomerase activity"/>
    <property type="evidence" value="ECO:0007669"/>
    <property type="project" value="UniProtKB-KW"/>
</dbReference>
<comment type="caution">
    <text evidence="7">The sequence shown here is derived from an EMBL/GenBank/DDBJ whole genome shotgun (WGS) entry which is preliminary data.</text>
</comment>
<dbReference type="Pfam" id="PF00639">
    <property type="entry name" value="Rotamase"/>
    <property type="match status" value="1"/>
</dbReference>
<gene>
    <name evidence="7" type="ORF">RC083_00910</name>
</gene>
<evidence type="ECO:0000256" key="2">
    <source>
        <dbReference type="ARBA" id="ARBA00007656"/>
    </source>
</evidence>
<dbReference type="InterPro" id="IPR000297">
    <property type="entry name" value="PPIase_PpiC"/>
</dbReference>
<feature type="domain" description="PpiC" evidence="6">
    <location>
        <begin position="102"/>
        <end position="203"/>
    </location>
</feature>
<dbReference type="EMBL" id="JAVIFY010000001">
    <property type="protein sequence ID" value="MDQ9090143.1"/>
    <property type="molecule type" value="Genomic_DNA"/>
</dbReference>
<dbReference type="SUPFAM" id="SSF54534">
    <property type="entry name" value="FKBP-like"/>
    <property type="match status" value="1"/>
</dbReference>
<keyword evidence="5 7" id="KW-0413">Isomerase</keyword>
<dbReference type="PROSITE" id="PS50198">
    <property type="entry name" value="PPIC_PPIASE_2"/>
    <property type="match status" value="1"/>
</dbReference>
<keyword evidence="8" id="KW-1185">Reference proteome</keyword>
<evidence type="ECO:0000256" key="3">
    <source>
        <dbReference type="ARBA" id="ARBA00013194"/>
    </source>
</evidence>
<evidence type="ECO:0000313" key="8">
    <source>
        <dbReference type="Proteomes" id="UP001226574"/>
    </source>
</evidence>
<name>A0ABU1B6E3_PSEHA</name>
<proteinExistence type="inferred from homology"/>
<evidence type="ECO:0000256" key="5">
    <source>
        <dbReference type="PROSITE-ProRule" id="PRU00278"/>
    </source>
</evidence>
<evidence type="ECO:0000259" key="6">
    <source>
        <dbReference type="PROSITE" id="PS50198"/>
    </source>
</evidence>
<dbReference type="PANTHER" id="PTHR47245:SF2">
    <property type="entry name" value="PEPTIDYL-PROLYL CIS-TRANS ISOMERASE HP_0175-RELATED"/>
    <property type="match status" value="1"/>
</dbReference>
<dbReference type="InterPro" id="IPR027304">
    <property type="entry name" value="Trigger_fact/SurA_dom_sf"/>
</dbReference>
<dbReference type="Gene3D" id="3.10.50.40">
    <property type="match status" value="1"/>
</dbReference>
<keyword evidence="4 5" id="KW-0697">Rotamase</keyword>
<comment type="catalytic activity">
    <reaction evidence="1">
        <text>[protein]-peptidylproline (omega=180) = [protein]-peptidylproline (omega=0)</text>
        <dbReference type="Rhea" id="RHEA:16237"/>
        <dbReference type="Rhea" id="RHEA-COMP:10747"/>
        <dbReference type="Rhea" id="RHEA-COMP:10748"/>
        <dbReference type="ChEBI" id="CHEBI:83833"/>
        <dbReference type="ChEBI" id="CHEBI:83834"/>
        <dbReference type="EC" id="5.2.1.8"/>
    </reaction>
</comment>
<accession>A0ABU1B6E3</accession>
<evidence type="ECO:0000256" key="4">
    <source>
        <dbReference type="ARBA" id="ARBA00023110"/>
    </source>
</evidence>
<dbReference type="PANTHER" id="PTHR47245">
    <property type="entry name" value="PEPTIDYLPROLYL ISOMERASE"/>
    <property type="match status" value="1"/>
</dbReference>
<organism evidence="7 8">
    <name type="scientific">Pseudoalteromonas haloplanktis</name>
    <name type="common">Alteromonas haloplanktis</name>
    <dbReference type="NCBI Taxonomy" id="228"/>
    <lineage>
        <taxon>Bacteria</taxon>
        <taxon>Pseudomonadati</taxon>
        <taxon>Pseudomonadota</taxon>
        <taxon>Gammaproteobacteria</taxon>
        <taxon>Alteromonadales</taxon>
        <taxon>Pseudoalteromonadaceae</taxon>
        <taxon>Pseudoalteromonas</taxon>
    </lineage>
</organism>
<dbReference type="RefSeq" id="WP_309038136.1">
    <property type="nucleotide sequence ID" value="NZ_JAVIFY010000001.1"/>
</dbReference>
<sequence length="259" mass="29337">MSLLNTPDVYVNKVKIPTSLIDAEIQYHPATTRREAMIQATEALIIAELFKQRASDLNLIEASDENEEYIARLIDLEVAIPRATDEECRRYYMANQQKFYSSPIVEVNHILIAADPKDLEQREESKEQAKQVLLQLAENPNQFSHFVKSLSGCPSKEQGGNLGQISSGQTVPEFERAIFAAKEGLISYPVETRYGYHIVNIARKIAGEALPYEYVQQKITDYLNEKVRHKALAQYIQLLADEASIEGFTFKANESPLIQ</sequence>
<reference evidence="7 8" key="1">
    <citation type="submission" date="2023-08" db="EMBL/GenBank/DDBJ databases">
        <title>Pseudoalteromonas haloplanktis LL1 genome.</title>
        <authorList>
            <person name="Wu S."/>
        </authorList>
    </citation>
    <scope>NUCLEOTIDE SEQUENCE [LARGE SCALE GENOMIC DNA]</scope>
    <source>
        <strain evidence="7 8">LL1</strain>
    </source>
</reference>